<evidence type="ECO:0000256" key="3">
    <source>
        <dbReference type="RuleBase" id="RU364072"/>
    </source>
</evidence>
<evidence type="ECO:0000256" key="1">
    <source>
        <dbReference type="ARBA" id="ARBA00017562"/>
    </source>
</evidence>
<dbReference type="NCBIfam" id="TIGR00531">
    <property type="entry name" value="BCCP"/>
    <property type="match status" value="1"/>
</dbReference>
<dbReference type="GO" id="GO:0006633">
    <property type="term" value="P:fatty acid biosynthetic process"/>
    <property type="evidence" value="ECO:0007669"/>
    <property type="project" value="UniProtKB-UniPathway"/>
</dbReference>
<evidence type="ECO:0000259" key="4">
    <source>
        <dbReference type="PROSITE" id="PS50968"/>
    </source>
</evidence>
<evidence type="ECO:0000313" key="5">
    <source>
        <dbReference type="EMBL" id="HBK54255.1"/>
    </source>
</evidence>
<comment type="pathway">
    <text evidence="3">Lipid metabolism; fatty acid biosynthesis.</text>
</comment>
<keyword evidence="3" id="KW-0276">Fatty acid metabolism</keyword>
<gene>
    <name evidence="5" type="primary">accB</name>
    <name evidence="5" type="ORF">DDZ44_09995</name>
</gene>
<dbReference type="InterPro" id="IPR000089">
    <property type="entry name" value="Biotin_lipoyl"/>
</dbReference>
<accession>A0A354YY35</accession>
<feature type="domain" description="Lipoyl-binding" evidence="4">
    <location>
        <begin position="67"/>
        <end position="143"/>
    </location>
</feature>
<dbReference type="PROSITE" id="PS50968">
    <property type="entry name" value="BIOTINYL_LIPOYL"/>
    <property type="match status" value="1"/>
</dbReference>
<evidence type="ECO:0000313" key="6">
    <source>
        <dbReference type="Proteomes" id="UP000263273"/>
    </source>
</evidence>
<dbReference type="UniPathway" id="UPA00094"/>
<dbReference type="GO" id="GO:0009317">
    <property type="term" value="C:acetyl-CoA carboxylase complex"/>
    <property type="evidence" value="ECO:0007669"/>
    <property type="project" value="InterPro"/>
</dbReference>
<keyword evidence="3" id="KW-0443">Lipid metabolism</keyword>
<dbReference type="PRINTS" id="PR01071">
    <property type="entry name" value="ACOABIOTINCC"/>
</dbReference>
<dbReference type="GO" id="GO:0003989">
    <property type="term" value="F:acetyl-CoA carboxylase activity"/>
    <property type="evidence" value="ECO:0007669"/>
    <property type="project" value="InterPro"/>
</dbReference>
<dbReference type="EMBL" id="DNZF01000216">
    <property type="protein sequence ID" value="HBK54255.1"/>
    <property type="molecule type" value="Genomic_DNA"/>
</dbReference>
<dbReference type="AlphaFoldDB" id="A0A354YY35"/>
<dbReference type="InterPro" id="IPR050709">
    <property type="entry name" value="Biotin_Carboxyl_Carrier/Decarb"/>
</dbReference>
<dbReference type="Pfam" id="PF00364">
    <property type="entry name" value="Biotin_lipoyl"/>
    <property type="match status" value="1"/>
</dbReference>
<dbReference type="InterPro" id="IPR001249">
    <property type="entry name" value="AcCoA_biotinCC"/>
</dbReference>
<organism evidence="5 6">
    <name type="scientific">Syntrophomonas wolfei</name>
    <dbReference type="NCBI Taxonomy" id="863"/>
    <lineage>
        <taxon>Bacteria</taxon>
        <taxon>Bacillati</taxon>
        <taxon>Bacillota</taxon>
        <taxon>Clostridia</taxon>
        <taxon>Eubacteriales</taxon>
        <taxon>Syntrophomonadaceae</taxon>
        <taxon>Syntrophomonas</taxon>
    </lineage>
</organism>
<protein>
    <recommendedName>
        <fullName evidence="1 3">Biotin carboxyl carrier protein of acetyl-CoA carboxylase</fullName>
    </recommendedName>
</protein>
<dbReference type="InterPro" id="IPR011053">
    <property type="entry name" value="Single_hybrid_motif"/>
</dbReference>
<keyword evidence="2 3" id="KW-0092">Biotin</keyword>
<dbReference type="PANTHER" id="PTHR45266:SF3">
    <property type="entry name" value="OXALOACETATE DECARBOXYLASE ALPHA CHAIN"/>
    <property type="match status" value="1"/>
</dbReference>
<dbReference type="Gene3D" id="2.40.50.100">
    <property type="match status" value="1"/>
</dbReference>
<dbReference type="PANTHER" id="PTHR45266">
    <property type="entry name" value="OXALOACETATE DECARBOXYLASE ALPHA CHAIN"/>
    <property type="match status" value="1"/>
</dbReference>
<comment type="function">
    <text evidence="3">This protein is a component of the acetyl coenzyme A carboxylase complex; first, biotin carboxylase catalyzes the carboxylation of the carrier protein and then the transcarboxylase transfers the carboxyl group to form malonyl-CoA.</text>
</comment>
<keyword evidence="3" id="KW-0444">Lipid biosynthesis</keyword>
<comment type="caution">
    <text evidence="5">The sequence shown here is derived from an EMBL/GenBank/DDBJ whole genome shotgun (WGS) entry which is preliminary data.</text>
</comment>
<sequence>MKLDEIRELMLLMDQSSISELEVQNDNYRLSLRKGNGSAVDKAAAAAPVNLPPALSSERVGLERDNITEVLAPMVGTFYAAPSPDSPPYVQPGEHVGPGQTLCILEAMKLMNEIKTEFAGTIIEIMVDNAEAVEYGQVLFLIEKD</sequence>
<keyword evidence="3" id="KW-0275">Fatty acid biosynthesis</keyword>
<name>A0A354YY35_9FIRM</name>
<dbReference type="Proteomes" id="UP000263273">
    <property type="component" value="Unassembled WGS sequence"/>
</dbReference>
<dbReference type="CDD" id="cd06850">
    <property type="entry name" value="biotinyl_domain"/>
    <property type="match status" value="1"/>
</dbReference>
<reference evidence="5 6" key="1">
    <citation type="journal article" date="2018" name="Nat. Biotechnol.">
        <title>A standardized bacterial taxonomy based on genome phylogeny substantially revises the tree of life.</title>
        <authorList>
            <person name="Parks D.H."/>
            <person name="Chuvochina M."/>
            <person name="Waite D.W."/>
            <person name="Rinke C."/>
            <person name="Skarshewski A."/>
            <person name="Chaumeil P.A."/>
            <person name="Hugenholtz P."/>
        </authorList>
    </citation>
    <scope>NUCLEOTIDE SEQUENCE [LARGE SCALE GENOMIC DNA]</scope>
    <source>
        <strain evidence="5">UBA10948</strain>
    </source>
</reference>
<evidence type="ECO:0000256" key="2">
    <source>
        <dbReference type="ARBA" id="ARBA00023267"/>
    </source>
</evidence>
<proteinExistence type="predicted"/>
<dbReference type="SUPFAM" id="SSF51230">
    <property type="entry name" value="Single hybrid motif"/>
    <property type="match status" value="1"/>
</dbReference>